<dbReference type="STRING" id="318167.Sfri_2357"/>
<keyword evidence="2" id="KW-1185">Reference proteome</keyword>
<dbReference type="AlphaFoldDB" id="Q080W3"/>
<sequence length="366" mass="41851">MNLIDSFNLLLAQRHVMLSSFQCMPKNIEDNTQSLMVILKMIQQKKDAEWPLLNANTCDEIVDAFETDVFYCPTDKMVILSLLLQLHYKAQPVKQSGIVQALFASTIIDVGHYSPAFALMASQLNLDKVNFTASNKTPEQIQQYILFCIYRGKRLKRADGIDSLNISRSSLTSLYIEMLMVNINEPLKLYGVFCQLDYCHSALFEVFITSLDEAILSQIFNLMSENANLTLRVIELMGYSGFSKFVPFLARAMQQPSQTLMAFRALRTILGPELDQAVPYQWQFEEDEVERCEYLQFYSAKLLHRWMLLALKMPDVRLIDGVEVNGTSIDKIISHSSPVHQRIAFLHKLRLNNVVSCSPQRVKVAL</sequence>
<dbReference type="HOGENOM" id="CLU_756249_0_0_6"/>
<evidence type="ECO:0000313" key="2">
    <source>
        <dbReference type="Proteomes" id="UP000000684"/>
    </source>
</evidence>
<dbReference type="eggNOG" id="ENOG503085K">
    <property type="taxonomic scope" value="Bacteria"/>
</dbReference>
<dbReference type="GeneID" id="41837724"/>
<dbReference type="RefSeq" id="WP_011637811.1">
    <property type="nucleotide sequence ID" value="NC_008345.1"/>
</dbReference>
<dbReference type="KEGG" id="sfr:Sfri_2357"/>
<dbReference type="EMBL" id="CP000447">
    <property type="protein sequence ID" value="ABI72202.1"/>
    <property type="molecule type" value="Genomic_DNA"/>
</dbReference>
<evidence type="ECO:0000313" key="1">
    <source>
        <dbReference type="EMBL" id="ABI72202.1"/>
    </source>
</evidence>
<reference evidence="1 2" key="1">
    <citation type="submission" date="2006-08" db="EMBL/GenBank/DDBJ databases">
        <title>Complete sequence of Shewanella frigidimarina NCIMB 400.</title>
        <authorList>
            <consortium name="US DOE Joint Genome Institute"/>
            <person name="Copeland A."/>
            <person name="Lucas S."/>
            <person name="Lapidus A."/>
            <person name="Barry K."/>
            <person name="Detter J.C."/>
            <person name="Glavina del Rio T."/>
            <person name="Hammon N."/>
            <person name="Israni S."/>
            <person name="Dalin E."/>
            <person name="Tice H."/>
            <person name="Pitluck S."/>
            <person name="Fredrickson J.K."/>
            <person name="Kolker E."/>
            <person name="McCuel L.A."/>
            <person name="DiChristina T."/>
            <person name="Nealson K.H."/>
            <person name="Newman D."/>
            <person name="Tiedje J.M."/>
            <person name="Zhou J."/>
            <person name="Romine M.F."/>
            <person name="Culley D.E."/>
            <person name="Serres M."/>
            <person name="Chertkov O."/>
            <person name="Brettin T."/>
            <person name="Bruce D."/>
            <person name="Han C."/>
            <person name="Tapia R."/>
            <person name="Gilna P."/>
            <person name="Schmutz J."/>
            <person name="Larimer F."/>
            <person name="Land M."/>
            <person name="Hauser L."/>
            <person name="Kyrpides N."/>
            <person name="Mikhailova N."/>
            <person name="Richardson P."/>
        </authorList>
    </citation>
    <scope>NUCLEOTIDE SEQUENCE [LARGE SCALE GENOMIC DNA]</scope>
    <source>
        <strain evidence="1 2">NCIMB 400</strain>
    </source>
</reference>
<name>Q080W3_SHEFN</name>
<protein>
    <submittedName>
        <fullName evidence="1">Uncharacterized protein</fullName>
    </submittedName>
</protein>
<proteinExistence type="predicted"/>
<dbReference type="OrthoDB" id="6253169at2"/>
<dbReference type="Proteomes" id="UP000000684">
    <property type="component" value="Chromosome"/>
</dbReference>
<gene>
    <name evidence="1" type="ordered locus">Sfri_2357</name>
</gene>
<organism evidence="1 2">
    <name type="scientific">Shewanella frigidimarina (strain NCIMB 400)</name>
    <dbReference type="NCBI Taxonomy" id="318167"/>
    <lineage>
        <taxon>Bacteria</taxon>
        <taxon>Pseudomonadati</taxon>
        <taxon>Pseudomonadota</taxon>
        <taxon>Gammaproteobacteria</taxon>
        <taxon>Alteromonadales</taxon>
        <taxon>Shewanellaceae</taxon>
        <taxon>Shewanella</taxon>
    </lineage>
</organism>
<accession>Q080W3</accession>